<sequence length="119" mass="12945">MVPIMFLSLGSIVFSSLVAIVFSSLVPIVFSSLVPIVFSSLDSIVFSSLVLKVFSFVLLYVKLFPLISLSPCLRFSDALSLTKLPTFPYVFFLLLPLFSSPTSFGLHGALVISFVTLSV</sequence>
<feature type="transmembrane region" description="Helical" evidence="1">
    <location>
        <begin position="49"/>
        <end position="69"/>
    </location>
</feature>
<dbReference type="AlphaFoldDB" id="A0A8D8VQP6"/>
<proteinExistence type="predicted"/>
<name>A0A8D8VQP6_9HEMI</name>
<keyword evidence="1" id="KW-1133">Transmembrane helix</keyword>
<feature type="transmembrane region" description="Helical" evidence="1">
    <location>
        <begin position="12"/>
        <end position="37"/>
    </location>
</feature>
<dbReference type="EMBL" id="HBUF01072651">
    <property type="protein sequence ID" value="CAG6630140.1"/>
    <property type="molecule type" value="Transcribed_RNA"/>
</dbReference>
<accession>A0A8D8VQP6</accession>
<evidence type="ECO:0000256" key="1">
    <source>
        <dbReference type="SAM" id="Phobius"/>
    </source>
</evidence>
<feature type="transmembrane region" description="Helical" evidence="1">
    <location>
        <begin position="89"/>
        <end position="117"/>
    </location>
</feature>
<evidence type="ECO:0000313" key="2">
    <source>
        <dbReference type="EMBL" id="CAG6630140.1"/>
    </source>
</evidence>
<organism evidence="2">
    <name type="scientific">Cacopsylla melanoneura</name>
    <dbReference type="NCBI Taxonomy" id="428564"/>
    <lineage>
        <taxon>Eukaryota</taxon>
        <taxon>Metazoa</taxon>
        <taxon>Ecdysozoa</taxon>
        <taxon>Arthropoda</taxon>
        <taxon>Hexapoda</taxon>
        <taxon>Insecta</taxon>
        <taxon>Pterygota</taxon>
        <taxon>Neoptera</taxon>
        <taxon>Paraneoptera</taxon>
        <taxon>Hemiptera</taxon>
        <taxon>Sternorrhyncha</taxon>
        <taxon>Psylloidea</taxon>
        <taxon>Psyllidae</taxon>
        <taxon>Psyllinae</taxon>
        <taxon>Cacopsylla</taxon>
    </lineage>
</organism>
<keyword evidence="1" id="KW-0472">Membrane</keyword>
<keyword evidence="1" id="KW-0812">Transmembrane</keyword>
<protein>
    <submittedName>
        <fullName evidence="2">Uncharacterized protein</fullName>
    </submittedName>
</protein>
<reference evidence="2" key="1">
    <citation type="submission" date="2021-05" db="EMBL/GenBank/DDBJ databases">
        <authorList>
            <person name="Alioto T."/>
            <person name="Alioto T."/>
            <person name="Gomez Garrido J."/>
        </authorList>
    </citation>
    <scope>NUCLEOTIDE SEQUENCE</scope>
</reference>